<sequence>MHYQLKKLVTVLCLAVSPVMSHAQDAETAQKLANPIADLISIPFQLNYDRGFGPNGDGSRTTLNIQPVYPFRLNEDWTLISRTILPVIWQEDVLPGSDQTGLGDTLQSFFLSPRDAGSDGGLIWGAGLAFGLPTATDDALGSEKWTAGPTATALRVDGPFTYGALFNHVWSFAGNGDRRDVNQTFLQPFISYTSPAAITITASAETVYDWEEDTWAVPVNLAVSRLVSIGDQPVSLQAGLRYWAESPSGGPDDLAFRLGMTFLFPR</sequence>
<accession>A0A967EH47</accession>
<dbReference type="EMBL" id="JAAORB010000047">
    <property type="protein sequence ID" value="NHQ75781.1"/>
    <property type="molecule type" value="Genomic_DNA"/>
</dbReference>
<dbReference type="AlphaFoldDB" id="A0A967EH47"/>
<name>A0A967EH47_9RHOB</name>
<evidence type="ECO:0000313" key="3">
    <source>
        <dbReference type="Proteomes" id="UP000639775"/>
    </source>
</evidence>
<dbReference type="RefSeq" id="WP_167199729.1">
    <property type="nucleotide sequence ID" value="NZ_JAAORB010000047.1"/>
</dbReference>
<feature type="chain" id="PRO_5037385622" evidence="1">
    <location>
        <begin position="24"/>
        <end position="266"/>
    </location>
</feature>
<reference evidence="2" key="1">
    <citation type="submission" date="2020-03" db="EMBL/GenBank/DDBJ databases">
        <title>Roseovarius gahaiensis sp. nov., isolated from Gahai Saline Lake, China.</title>
        <authorList>
            <person name="Sun X."/>
        </authorList>
    </citation>
    <scope>NUCLEOTIDE SEQUENCE</scope>
    <source>
        <strain evidence="2">GH877</strain>
    </source>
</reference>
<keyword evidence="3" id="KW-1185">Reference proteome</keyword>
<evidence type="ECO:0000256" key="1">
    <source>
        <dbReference type="SAM" id="SignalP"/>
    </source>
</evidence>
<keyword evidence="1" id="KW-0732">Signal</keyword>
<proteinExistence type="predicted"/>
<dbReference type="Proteomes" id="UP000639775">
    <property type="component" value="Unassembled WGS sequence"/>
</dbReference>
<feature type="signal peptide" evidence="1">
    <location>
        <begin position="1"/>
        <end position="23"/>
    </location>
</feature>
<gene>
    <name evidence="2" type="ORF">HAT86_15115</name>
</gene>
<evidence type="ECO:0000313" key="2">
    <source>
        <dbReference type="EMBL" id="NHQ75781.1"/>
    </source>
</evidence>
<comment type="caution">
    <text evidence="2">The sequence shown here is derived from an EMBL/GenBank/DDBJ whole genome shotgun (WGS) entry which is preliminary data.</text>
</comment>
<organism evidence="2 3">
    <name type="scientific">Roseovarius gahaiensis</name>
    <dbReference type="NCBI Taxonomy" id="2716691"/>
    <lineage>
        <taxon>Bacteria</taxon>
        <taxon>Pseudomonadati</taxon>
        <taxon>Pseudomonadota</taxon>
        <taxon>Alphaproteobacteria</taxon>
        <taxon>Rhodobacterales</taxon>
        <taxon>Roseobacteraceae</taxon>
        <taxon>Roseovarius</taxon>
    </lineage>
</organism>
<protein>
    <submittedName>
        <fullName evidence="2">Transporter</fullName>
    </submittedName>
</protein>